<feature type="compositionally biased region" description="Basic residues" evidence="5">
    <location>
        <begin position="765"/>
        <end position="785"/>
    </location>
</feature>
<feature type="compositionally biased region" description="Polar residues" evidence="5">
    <location>
        <begin position="553"/>
        <end position="566"/>
    </location>
</feature>
<accession>A0A9P3H0P4</accession>
<evidence type="ECO:0008006" key="9">
    <source>
        <dbReference type="Google" id="ProtNLM"/>
    </source>
</evidence>
<protein>
    <recommendedName>
        <fullName evidence="9">Amino acid permease/ SLC12A domain-containing protein</fullName>
    </recommendedName>
</protein>
<evidence type="ECO:0000256" key="2">
    <source>
        <dbReference type="ARBA" id="ARBA00022692"/>
    </source>
</evidence>
<dbReference type="InterPro" id="IPR002293">
    <property type="entry name" value="AA/rel_permease1"/>
</dbReference>
<reference evidence="7" key="1">
    <citation type="submission" date="2021-11" db="EMBL/GenBank/DDBJ databases">
        <authorList>
            <person name="Herlambang A."/>
            <person name="Guo Y."/>
            <person name="Takashima Y."/>
            <person name="Nishizawa T."/>
        </authorList>
    </citation>
    <scope>NUCLEOTIDE SEQUENCE</scope>
    <source>
        <strain evidence="7">E1425</strain>
    </source>
</reference>
<dbReference type="Pfam" id="PF13520">
    <property type="entry name" value="AA_permease_2"/>
    <property type="match status" value="1"/>
</dbReference>
<feature type="compositionally biased region" description="Low complexity" evidence="5">
    <location>
        <begin position="689"/>
        <end position="698"/>
    </location>
</feature>
<name>A0A9P3H0P4_9FUNG</name>
<keyword evidence="3 6" id="KW-1133">Transmembrane helix</keyword>
<feature type="compositionally biased region" description="Acidic residues" evidence="5">
    <location>
        <begin position="597"/>
        <end position="607"/>
    </location>
</feature>
<feature type="transmembrane region" description="Helical" evidence="6">
    <location>
        <begin position="463"/>
        <end position="483"/>
    </location>
</feature>
<dbReference type="InterPro" id="IPR050598">
    <property type="entry name" value="AminoAcid_Transporter"/>
</dbReference>
<dbReference type="GO" id="GO:0015179">
    <property type="term" value="F:L-amino acid transmembrane transporter activity"/>
    <property type="evidence" value="ECO:0007669"/>
    <property type="project" value="TreeGrafter"/>
</dbReference>
<keyword evidence="4 6" id="KW-0472">Membrane</keyword>
<feature type="compositionally biased region" description="Basic and acidic residues" evidence="5">
    <location>
        <begin position="676"/>
        <end position="686"/>
    </location>
</feature>
<comment type="caution">
    <text evidence="7">The sequence shown here is derived from an EMBL/GenBank/DDBJ whole genome shotgun (WGS) entry which is preliminary data.</text>
</comment>
<feature type="compositionally biased region" description="Low complexity" evidence="5">
    <location>
        <begin position="659"/>
        <end position="675"/>
    </location>
</feature>
<organism evidence="7 8">
    <name type="scientific">Entomortierella parvispora</name>
    <dbReference type="NCBI Taxonomy" id="205924"/>
    <lineage>
        <taxon>Eukaryota</taxon>
        <taxon>Fungi</taxon>
        <taxon>Fungi incertae sedis</taxon>
        <taxon>Mucoromycota</taxon>
        <taxon>Mortierellomycotina</taxon>
        <taxon>Mortierellomycetes</taxon>
        <taxon>Mortierellales</taxon>
        <taxon>Mortierellaceae</taxon>
        <taxon>Entomortierella</taxon>
    </lineage>
</organism>
<evidence type="ECO:0000256" key="5">
    <source>
        <dbReference type="SAM" id="MobiDB-lite"/>
    </source>
</evidence>
<proteinExistence type="predicted"/>
<evidence type="ECO:0000256" key="1">
    <source>
        <dbReference type="ARBA" id="ARBA00004141"/>
    </source>
</evidence>
<feature type="transmembrane region" description="Helical" evidence="6">
    <location>
        <begin position="6"/>
        <end position="26"/>
    </location>
</feature>
<feature type="transmembrane region" description="Helical" evidence="6">
    <location>
        <begin position="489"/>
        <end position="509"/>
    </location>
</feature>
<evidence type="ECO:0000256" key="6">
    <source>
        <dbReference type="SAM" id="Phobius"/>
    </source>
</evidence>
<evidence type="ECO:0000256" key="3">
    <source>
        <dbReference type="ARBA" id="ARBA00022989"/>
    </source>
</evidence>
<dbReference type="PANTHER" id="PTHR11785">
    <property type="entry name" value="AMINO ACID TRANSPORTER"/>
    <property type="match status" value="1"/>
</dbReference>
<feature type="transmembrane region" description="Helical" evidence="6">
    <location>
        <begin position="618"/>
        <end position="640"/>
    </location>
</feature>
<evidence type="ECO:0000313" key="7">
    <source>
        <dbReference type="EMBL" id="GJJ68025.1"/>
    </source>
</evidence>
<dbReference type="PANTHER" id="PTHR11785:SF512">
    <property type="entry name" value="SOBREMESA, ISOFORM B"/>
    <property type="match status" value="1"/>
</dbReference>
<feature type="region of interest" description="Disordered" evidence="5">
    <location>
        <begin position="729"/>
        <end position="805"/>
    </location>
</feature>
<feature type="transmembrane region" description="Helical" evidence="6">
    <location>
        <begin position="51"/>
        <end position="74"/>
    </location>
</feature>
<feature type="region of interest" description="Disordered" evidence="5">
    <location>
        <begin position="655"/>
        <end position="714"/>
    </location>
</feature>
<keyword evidence="8" id="KW-1185">Reference proteome</keyword>
<feature type="transmembrane region" description="Helical" evidence="6">
    <location>
        <begin position="327"/>
        <end position="344"/>
    </location>
</feature>
<reference evidence="7" key="2">
    <citation type="journal article" date="2022" name="Microbiol. Resour. Announc.">
        <title>Whole-Genome Sequence of Entomortierella parvispora E1425, a Mucoromycotan Fungus Associated with Burkholderiaceae-Related Endosymbiotic Bacteria.</title>
        <authorList>
            <person name="Herlambang A."/>
            <person name="Guo Y."/>
            <person name="Takashima Y."/>
            <person name="Narisawa K."/>
            <person name="Ohta H."/>
            <person name="Nishizawa T."/>
        </authorList>
    </citation>
    <scope>NUCLEOTIDE SEQUENCE</scope>
    <source>
        <strain evidence="7">E1425</strain>
    </source>
</reference>
<dbReference type="OrthoDB" id="10062876at2759"/>
<feature type="region of interest" description="Disordered" evidence="5">
    <location>
        <begin position="205"/>
        <end position="244"/>
    </location>
</feature>
<feature type="transmembrane region" description="Helical" evidence="6">
    <location>
        <begin position="521"/>
        <end position="546"/>
    </location>
</feature>
<dbReference type="Gene3D" id="1.20.1740.10">
    <property type="entry name" value="Amino acid/polyamine transporter I"/>
    <property type="match status" value="2"/>
</dbReference>
<comment type="subcellular location">
    <subcellularLocation>
        <location evidence="1">Membrane</location>
        <topology evidence="1">Multi-pass membrane protein</topology>
    </subcellularLocation>
</comment>
<dbReference type="GO" id="GO:0016020">
    <property type="term" value="C:membrane"/>
    <property type="evidence" value="ECO:0007669"/>
    <property type="project" value="UniProtKB-SubCell"/>
</dbReference>
<feature type="transmembrane region" description="Helical" evidence="6">
    <location>
        <begin position="365"/>
        <end position="390"/>
    </location>
</feature>
<dbReference type="EMBL" id="BQFW01000001">
    <property type="protein sequence ID" value="GJJ68025.1"/>
    <property type="molecule type" value="Genomic_DNA"/>
</dbReference>
<feature type="region of interest" description="Disordered" evidence="5">
    <location>
        <begin position="553"/>
        <end position="611"/>
    </location>
</feature>
<evidence type="ECO:0000313" key="8">
    <source>
        <dbReference type="Proteomes" id="UP000827284"/>
    </source>
</evidence>
<feature type="compositionally biased region" description="Polar residues" evidence="5">
    <location>
        <begin position="790"/>
        <end position="805"/>
    </location>
</feature>
<feature type="transmembrane region" description="Helical" evidence="6">
    <location>
        <begin position="288"/>
        <end position="307"/>
    </location>
</feature>
<keyword evidence="2 6" id="KW-0812">Transmembrane</keyword>
<dbReference type="Proteomes" id="UP000827284">
    <property type="component" value="Unassembled WGS sequence"/>
</dbReference>
<evidence type="ECO:0000256" key="4">
    <source>
        <dbReference type="ARBA" id="ARBA00023136"/>
    </source>
</evidence>
<gene>
    <name evidence="7" type="ORF">EMPS_00371</name>
</gene>
<dbReference type="AlphaFoldDB" id="A0A9P3H0P4"/>
<sequence length="952" mass="103407">MHCPQTAFIIWAVAGIVCLIGAYAYAELGTMFPESGGDFQYLRRAYGKKMALVFGWSFIIVLNPIGTAGIAGVLGRYSVDMITYFETGNSVGVGAGGDGGKRIPNGGQREIGPQHSKLLDRFKSRQPLNKSTTAATSNTAMIAKRFLEGGEEGESEADDDSDVYYFYEMDDDDMSLYDKFARQSFWIPDSSLQSPELQQGLAQKDHGINNQSPSDAPSFPKPALPSNNTGDVPPKPGMGPNGNPLLPTFHADNMPIKVRLFSIASIVIMGLINICFKEGGKWASNVLAIFKIAGMMILIGIGTVHAIKTHNQSETLKIPIRECSHNLLDYVSALCFAFFAFNGFNNINLGLGELRNPERNLKRAVLFALPLVTALFLLANFSFFSILSSYDLRHVHSLSLHAGHTVLGQPGGFLMAGTVVAAALGSINANIWAGSRLLVILAKDDTVIPYFFAKIWTRRGTTALALSALVLQASVHAMINLDFKTFSKIYSAVGWWWYGLSIAGLLYLRKQMPDILRPVRIWWPLALIFVMVAFFLVVGALTLAFMSVGYAPSSGSTNGHMSQVSKITRRDGAQPSSAEGGERGASVKSNYLGDTGGNDDDEGEGDLDGTMQGAGSRFIPVIMFAAVAGLMLLIIPAYYGTRALRRRRERLTAKKEAQAEALAAEEPAESLAGELRGPDHDNHTDSDSSDSCCESSSSGDEESEGTNPFSEKFGQESDCYAKIERMYPHQGPALGPIASQERTYDKSRRDSTASSVTLVDERTGKRLHRSHRHHHHHHHREKRQSRREQSGPQPKQSSHNEGLSLNGVNVSIVELTDEGEEQDLVRIKSLRASSLECLCQESLGAGQPEADDGPFSNAHRNGRQMSAMTVFGDLEVVGAGSGSSRNGSTSGSSSVRVATETEGCDPFSSSVAFVPSGPEHPFDHRSNLQPSLLAPGEMFWYSQEVIGTKRRI</sequence>
<feature type="compositionally biased region" description="Basic and acidic residues" evidence="5">
    <location>
        <begin position="742"/>
        <end position="751"/>
    </location>
</feature>
<feature type="transmembrane region" description="Helical" evidence="6">
    <location>
        <begin position="410"/>
        <end position="433"/>
    </location>
</feature>